<dbReference type="AlphaFoldDB" id="A0A6G7J322"/>
<dbReference type="CDD" id="cd00038">
    <property type="entry name" value="CAP_ED"/>
    <property type="match status" value="1"/>
</dbReference>
<sequence length="194" mass="22873">MKATEHPFYHHLKKYVSFEDTDFPKILSHFETLTLAKKEIAMQAGNPCNHNYFVIKGCLHMYFTSENGAERTVQFALEGWWLTDFLAFQNRTNTDFNVQAVEKSQVLCISNEQQELLLKEFPVLERYFRTIYQIAYGASLIKVKYVYDLSKEEIYLHFTEHFPEFAQRVPQYLIASFLGLTPEYVSEIRAKNRS</sequence>
<dbReference type="InterPro" id="IPR000595">
    <property type="entry name" value="cNMP-bd_dom"/>
</dbReference>
<feature type="domain" description="Cyclic nucleotide-binding" evidence="1">
    <location>
        <begin position="34"/>
        <end position="118"/>
    </location>
</feature>
<evidence type="ECO:0000259" key="1">
    <source>
        <dbReference type="Pfam" id="PF00027"/>
    </source>
</evidence>
<accession>A0A6G7J322</accession>
<evidence type="ECO:0000313" key="3">
    <source>
        <dbReference type="Proteomes" id="UP000502928"/>
    </source>
</evidence>
<dbReference type="InterPro" id="IPR014710">
    <property type="entry name" value="RmlC-like_jellyroll"/>
</dbReference>
<dbReference type="SUPFAM" id="SSF51206">
    <property type="entry name" value="cAMP-binding domain-like"/>
    <property type="match status" value="1"/>
</dbReference>
<evidence type="ECO:0000313" key="2">
    <source>
        <dbReference type="EMBL" id="QII44862.1"/>
    </source>
</evidence>
<dbReference type="Pfam" id="PF00027">
    <property type="entry name" value="cNMP_binding"/>
    <property type="match status" value="1"/>
</dbReference>
<gene>
    <name evidence="2" type="ORF">GVT53_09255</name>
</gene>
<dbReference type="KEGG" id="mut:GVT53_09255"/>
<dbReference type="RefSeq" id="WP_166248389.1">
    <property type="nucleotide sequence ID" value="NZ_CP049616.1"/>
</dbReference>
<reference evidence="2 3" key="1">
    <citation type="submission" date="2020-02" db="EMBL/GenBank/DDBJ databases">
        <title>Complete genome of Muricauda sp. 501str8.</title>
        <authorList>
            <person name="Dong B."/>
            <person name="Zhu S."/>
            <person name="Yang J."/>
            <person name="Chen J."/>
        </authorList>
    </citation>
    <scope>NUCLEOTIDE SEQUENCE [LARGE SCALE GENOMIC DNA]</scope>
    <source>
        <strain evidence="2 3">501str8</strain>
    </source>
</reference>
<keyword evidence="3" id="KW-1185">Reference proteome</keyword>
<dbReference type="EMBL" id="CP049616">
    <property type="protein sequence ID" value="QII44862.1"/>
    <property type="molecule type" value="Genomic_DNA"/>
</dbReference>
<organism evidence="2 3">
    <name type="scientific">Flagellimonas oceani</name>
    <dbReference type="NCBI Taxonomy" id="2698672"/>
    <lineage>
        <taxon>Bacteria</taxon>
        <taxon>Pseudomonadati</taxon>
        <taxon>Bacteroidota</taxon>
        <taxon>Flavobacteriia</taxon>
        <taxon>Flavobacteriales</taxon>
        <taxon>Flavobacteriaceae</taxon>
        <taxon>Flagellimonas</taxon>
    </lineage>
</organism>
<dbReference type="Gene3D" id="2.60.120.10">
    <property type="entry name" value="Jelly Rolls"/>
    <property type="match status" value="1"/>
</dbReference>
<name>A0A6G7J322_9FLAO</name>
<dbReference type="InterPro" id="IPR018490">
    <property type="entry name" value="cNMP-bd_dom_sf"/>
</dbReference>
<dbReference type="Proteomes" id="UP000502928">
    <property type="component" value="Chromosome"/>
</dbReference>
<proteinExistence type="predicted"/>
<protein>
    <submittedName>
        <fullName evidence="2">Crp/Fnr family transcriptional regulator</fullName>
    </submittedName>
</protein>